<dbReference type="OrthoDB" id="8410093at2"/>
<name>A0A561Q7K3_9HYPH</name>
<evidence type="ECO:0000256" key="1">
    <source>
        <dbReference type="SAM" id="Coils"/>
    </source>
</evidence>
<dbReference type="AlphaFoldDB" id="A0A561Q7K3"/>
<comment type="caution">
    <text evidence="2">The sequence shown here is derived from an EMBL/GenBank/DDBJ whole genome shotgun (WGS) entry which is preliminary data.</text>
</comment>
<reference evidence="2 3" key="1">
    <citation type="submission" date="2019-06" db="EMBL/GenBank/DDBJ databases">
        <title>Sorghum-associated microbial communities from plants grown in Nebraska, USA.</title>
        <authorList>
            <person name="Schachtman D."/>
        </authorList>
    </citation>
    <scope>NUCLEOTIDE SEQUENCE [LARGE SCALE GENOMIC DNA]</scope>
    <source>
        <strain evidence="2 3">1225</strain>
    </source>
</reference>
<evidence type="ECO:0008006" key="4">
    <source>
        <dbReference type="Google" id="ProtNLM"/>
    </source>
</evidence>
<accession>A0A561Q7K3</accession>
<evidence type="ECO:0000313" key="3">
    <source>
        <dbReference type="Proteomes" id="UP000320653"/>
    </source>
</evidence>
<feature type="coiled-coil region" evidence="1">
    <location>
        <begin position="27"/>
        <end position="63"/>
    </location>
</feature>
<keyword evidence="1" id="KW-0175">Coiled coil</keyword>
<dbReference type="EMBL" id="VIWP01000015">
    <property type="protein sequence ID" value="TWF46317.1"/>
    <property type="molecule type" value="Genomic_DNA"/>
</dbReference>
<dbReference type="RefSeq" id="WP_145643269.1">
    <property type="nucleotide sequence ID" value="NZ_VIWP01000015.1"/>
</dbReference>
<evidence type="ECO:0000313" key="2">
    <source>
        <dbReference type="EMBL" id="TWF46317.1"/>
    </source>
</evidence>
<gene>
    <name evidence="2" type="ORF">FHW37_11512</name>
</gene>
<sequence length="173" mass="20185">MEYPDFDYLAENDPAEYVRQKATWEKRENAVRQMYEAEQHIKAKQAEYEAEQHKLAIQESSAKFYQKYPDLKESGKSEEVFSEITQYLIDTGFSKEEIQGISDFRIIDVLYQNVQAQKAQKTIPAVVEKMNQKPVLSQKQPSRQTTDYAKQNFEKFNNTRSVTDAAALIKQLL</sequence>
<keyword evidence="3" id="KW-1185">Reference proteome</keyword>
<protein>
    <recommendedName>
        <fullName evidence="4">Minor structural protein GP20</fullName>
    </recommendedName>
</protein>
<dbReference type="Proteomes" id="UP000320653">
    <property type="component" value="Unassembled WGS sequence"/>
</dbReference>
<proteinExistence type="predicted"/>
<organism evidence="2 3">
    <name type="scientific">Neorhizobium alkalisoli</name>
    <dbReference type="NCBI Taxonomy" id="528178"/>
    <lineage>
        <taxon>Bacteria</taxon>
        <taxon>Pseudomonadati</taxon>
        <taxon>Pseudomonadota</taxon>
        <taxon>Alphaproteobacteria</taxon>
        <taxon>Hyphomicrobiales</taxon>
        <taxon>Rhizobiaceae</taxon>
        <taxon>Rhizobium/Agrobacterium group</taxon>
        <taxon>Neorhizobium</taxon>
    </lineage>
</organism>